<dbReference type="GO" id="GO:0004672">
    <property type="term" value="F:protein kinase activity"/>
    <property type="evidence" value="ECO:0007669"/>
    <property type="project" value="InterPro"/>
</dbReference>
<dbReference type="EMBL" id="ML769385">
    <property type="protein sequence ID" value="KAE9410367.1"/>
    <property type="molecule type" value="Genomic_DNA"/>
</dbReference>
<dbReference type="Gene3D" id="1.10.510.10">
    <property type="entry name" value="Transferase(Phosphotransferase) domain 1"/>
    <property type="match status" value="1"/>
</dbReference>
<organism evidence="2 3">
    <name type="scientific">Gymnopus androsaceus JB14</name>
    <dbReference type="NCBI Taxonomy" id="1447944"/>
    <lineage>
        <taxon>Eukaryota</taxon>
        <taxon>Fungi</taxon>
        <taxon>Dikarya</taxon>
        <taxon>Basidiomycota</taxon>
        <taxon>Agaricomycotina</taxon>
        <taxon>Agaricomycetes</taxon>
        <taxon>Agaricomycetidae</taxon>
        <taxon>Agaricales</taxon>
        <taxon>Marasmiineae</taxon>
        <taxon>Omphalotaceae</taxon>
        <taxon>Gymnopus</taxon>
    </lineage>
</organism>
<dbReference type="OrthoDB" id="4062651at2759"/>
<dbReference type="SUPFAM" id="SSF56112">
    <property type="entry name" value="Protein kinase-like (PK-like)"/>
    <property type="match status" value="1"/>
</dbReference>
<protein>
    <recommendedName>
        <fullName evidence="1">Protein kinase domain-containing protein</fullName>
    </recommendedName>
</protein>
<keyword evidence="3" id="KW-1185">Reference proteome</keyword>
<accession>A0A6A4INR4</accession>
<proteinExistence type="predicted"/>
<dbReference type="GO" id="GO:0005524">
    <property type="term" value="F:ATP binding"/>
    <property type="evidence" value="ECO:0007669"/>
    <property type="project" value="InterPro"/>
</dbReference>
<evidence type="ECO:0000313" key="2">
    <source>
        <dbReference type="EMBL" id="KAE9410367.1"/>
    </source>
</evidence>
<dbReference type="InterPro" id="IPR011009">
    <property type="entry name" value="Kinase-like_dom_sf"/>
</dbReference>
<dbReference type="PROSITE" id="PS50011">
    <property type="entry name" value="PROTEIN_KINASE_DOM"/>
    <property type="match status" value="1"/>
</dbReference>
<evidence type="ECO:0000259" key="1">
    <source>
        <dbReference type="PROSITE" id="PS50011"/>
    </source>
</evidence>
<feature type="domain" description="Protein kinase" evidence="1">
    <location>
        <begin position="1"/>
        <end position="123"/>
    </location>
</feature>
<name>A0A6A4INR4_9AGAR</name>
<dbReference type="InterPro" id="IPR000719">
    <property type="entry name" value="Prot_kinase_dom"/>
</dbReference>
<reference evidence="2" key="1">
    <citation type="journal article" date="2019" name="Environ. Microbiol.">
        <title>Fungal ecological strategies reflected in gene transcription - a case study of two litter decomposers.</title>
        <authorList>
            <person name="Barbi F."/>
            <person name="Kohler A."/>
            <person name="Barry K."/>
            <person name="Baskaran P."/>
            <person name="Daum C."/>
            <person name="Fauchery L."/>
            <person name="Ihrmark K."/>
            <person name="Kuo A."/>
            <person name="LaButti K."/>
            <person name="Lipzen A."/>
            <person name="Morin E."/>
            <person name="Grigoriev I.V."/>
            <person name="Henrissat B."/>
            <person name="Lindahl B."/>
            <person name="Martin F."/>
        </authorList>
    </citation>
    <scope>NUCLEOTIDE SEQUENCE</scope>
    <source>
        <strain evidence="2">JB14</strain>
    </source>
</reference>
<dbReference type="Proteomes" id="UP000799118">
    <property type="component" value="Unassembled WGS sequence"/>
</dbReference>
<dbReference type="AlphaFoldDB" id="A0A6A4INR4"/>
<gene>
    <name evidence="2" type="ORF">BT96DRAFT_373436</name>
</gene>
<sequence length="123" mass="13633">MLIDFDCAVHVDRGRTITGFRGTKPWAAPEVGRKNEEYDPFLADRYSCGVVFNMLWLCVRPSAPDLHAFSVALTSENPTDRPPLQTWIQRNVVQTPPPSPDFGPSGPGWVGSMDVTLSSMRAQ</sequence>
<evidence type="ECO:0000313" key="3">
    <source>
        <dbReference type="Proteomes" id="UP000799118"/>
    </source>
</evidence>